<comment type="similarity">
    <text evidence="1">Belongs to the C/M/P thioester hydrolase family.</text>
</comment>
<dbReference type="InterPro" id="IPR025652">
    <property type="entry name" value="TesB_C"/>
</dbReference>
<dbReference type="Pfam" id="PF02551">
    <property type="entry name" value="Acyl_CoA_thio"/>
    <property type="match status" value="1"/>
</dbReference>
<keyword evidence="4" id="KW-0443">Lipid metabolism</keyword>
<evidence type="ECO:0000313" key="7">
    <source>
        <dbReference type="EMBL" id="CAG8556763.1"/>
    </source>
</evidence>
<dbReference type="OrthoDB" id="68328at2759"/>
<organism evidence="7 8">
    <name type="scientific">Paraglomus occultum</name>
    <dbReference type="NCBI Taxonomy" id="144539"/>
    <lineage>
        <taxon>Eukaryota</taxon>
        <taxon>Fungi</taxon>
        <taxon>Fungi incertae sedis</taxon>
        <taxon>Mucoromycota</taxon>
        <taxon>Glomeromycotina</taxon>
        <taxon>Glomeromycetes</taxon>
        <taxon>Paraglomerales</taxon>
        <taxon>Paraglomeraceae</taxon>
        <taxon>Paraglomus</taxon>
    </lineage>
</organism>
<dbReference type="Pfam" id="PF13622">
    <property type="entry name" value="4HBT_3"/>
    <property type="match status" value="1"/>
</dbReference>
<dbReference type="GO" id="GO:0006637">
    <property type="term" value="P:acyl-CoA metabolic process"/>
    <property type="evidence" value="ECO:0007669"/>
    <property type="project" value="InterPro"/>
</dbReference>
<evidence type="ECO:0000256" key="2">
    <source>
        <dbReference type="ARBA" id="ARBA00011881"/>
    </source>
</evidence>
<evidence type="ECO:0000259" key="6">
    <source>
        <dbReference type="Pfam" id="PF13622"/>
    </source>
</evidence>
<feature type="domain" description="Acyl-CoA thioesterase-like N-terminal HotDog" evidence="6">
    <location>
        <begin position="24"/>
        <end position="103"/>
    </location>
</feature>
<dbReference type="CDD" id="cd03444">
    <property type="entry name" value="Thioesterase_II_repeat1"/>
    <property type="match status" value="1"/>
</dbReference>
<dbReference type="Proteomes" id="UP000789572">
    <property type="component" value="Unassembled WGS sequence"/>
</dbReference>
<protein>
    <submittedName>
        <fullName evidence="7">2298_t:CDS:1</fullName>
    </submittedName>
</protein>
<dbReference type="FunFam" id="2.40.160.210:FF:000001">
    <property type="entry name" value="Acyl-CoA thioesterase II"/>
    <property type="match status" value="1"/>
</dbReference>
<keyword evidence="8" id="KW-1185">Reference proteome</keyword>
<dbReference type="InterPro" id="IPR049449">
    <property type="entry name" value="TesB_ACOT8-like_N"/>
</dbReference>
<evidence type="ECO:0000259" key="5">
    <source>
        <dbReference type="Pfam" id="PF02551"/>
    </source>
</evidence>
<dbReference type="SUPFAM" id="SSF54637">
    <property type="entry name" value="Thioesterase/thiol ester dehydrase-isomerase"/>
    <property type="match status" value="2"/>
</dbReference>
<sequence length="298" mass="34030">MEEALALEELDLNYYRSKKLYKPVWARGVFGGQVIGQALNAATATVPEQYFIHSLHSYFILPGDNSLPILYEVQRVRNGKSYCTRMVMAKQKGRCILSLNCSFALLENGQPLRHQYPMPECPDPETLPTLIERLKSWSNHPEVPRWYKSYMEKKLVAEMEYPVDSRNTDRITFEDLSHPKKTTKQATKGNLGDNLALHKCALAYASDDSFLLTAIRPHGMTPFHQMMMASLCHSIWFHDPYIRADEWLLCEMESPQSANGRGLAFGRIFTRDGRLVASTAQEGVIRVIQKDRAPKANF</sequence>
<dbReference type="PANTHER" id="PTHR11066:SF34">
    <property type="entry name" value="ACYL-COENZYME A THIOESTERASE 8"/>
    <property type="match status" value="1"/>
</dbReference>
<feature type="domain" description="Acyl-CoA thioesterase 2 C-terminal" evidence="5">
    <location>
        <begin position="171"/>
        <end position="284"/>
    </location>
</feature>
<evidence type="ECO:0000256" key="3">
    <source>
        <dbReference type="ARBA" id="ARBA00022801"/>
    </source>
</evidence>
<dbReference type="InterPro" id="IPR029069">
    <property type="entry name" value="HotDog_dom_sf"/>
</dbReference>
<comment type="subunit">
    <text evidence="2">Homotetramer.</text>
</comment>
<comment type="caution">
    <text evidence="7">The sequence shown here is derived from an EMBL/GenBank/DDBJ whole genome shotgun (WGS) entry which is preliminary data.</text>
</comment>
<dbReference type="CDD" id="cd03445">
    <property type="entry name" value="Thioesterase_II_repeat2"/>
    <property type="match status" value="1"/>
</dbReference>
<name>A0A9N9FTN3_9GLOM</name>
<dbReference type="PANTHER" id="PTHR11066">
    <property type="entry name" value="ACYL-COA THIOESTERASE"/>
    <property type="match status" value="1"/>
</dbReference>
<dbReference type="InterPro" id="IPR042171">
    <property type="entry name" value="Acyl-CoA_hotdog"/>
</dbReference>
<dbReference type="AlphaFoldDB" id="A0A9N9FTN3"/>
<reference evidence="7" key="1">
    <citation type="submission" date="2021-06" db="EMBL/GenBank/DDBJ databases">
        <authorList>
            <person name="Kallberg Y."/>
            <person name="Tangrot J."/>
            <person name="Rosling A."/>
        </authorList>
    </citation>
    <scope>NUCLEOTIDE SEQUENCE</scope>
    <source>
        <strain evidence="7">IA702</strain>
    </source>
</reference>
<evidence type="ECO:0000256" key="1">
    <source>
        <dbReference type="ARBA" id="ARBA00006538"/>
    </source>
</evidence>
<dbReference type="InterPro" id="IPR003703">
    <property type="entry name" value="Acyl_CoA_thio"/>
</dbReference>
<proteinExistence type="inferred from homology"/>
<dbReference type="GO" id="GO:0009062">
    <property type="term" value="P:fatty acid catabolic process"/>
    <property type="evidence" value="ECO:0007669"/>
    <property type="project" value="TreeGrafter"/>
</dbReference>
<dbReference type="GO" id="GO:0005782">
    <property type="term" value="C:peroxisomal matrix"/>
    <property type="evidence" value="ECO:0007669"/>
    <property type="project" value="TreeGrafter"/>
</dbReference>
<dbReference type="Gene3D" id="2.40.160.210">
    <property type="entry name" value="Acyl-CoA thioesterase, double hotdog domain"/>
    <property type="match status" value="1"/>
</dbReference>
<dbReference type="GO" id="GO:0047617">
    <property type="term" value="F:fatty acyl-CoA hydrolase activity"/>
    <property type="evidence" value="ECO:0007669"/>
    <property type="project" value="InterPro"/>
</dbReference>
<dbReference type="EMBL" id="CAJVPJ010000793">
    <property type="protein sequence ID" value="CAG8556763.1"/>
    <property type="molecule type" value="Genomic_DNA"/>
</dbReference>
<evidence type="ECO:0000313" key="8">
    <source>
        <dbReference type="Proteomes" id="UP000789572"/>
    </source>
</evidence>
<keyword evidence="3" id="KW-0378">Hydrolase</keyword>
<gene>
    <name evidence="7" type="ORF">POCULU_LOCUS5305</name>
</gene>
<evidence type="ECO:0000256" key="4">
    <source>
        <dbReference type="ARBA" id="ARBA00023098"/>
    </source>
</evidence>
<accession>A0A9N9FTN3</accession>